<keyword evidence="3 6" id="KW-1133">Transmembrane helix</keyword>
<dbReference type="EMBL" id="CP144543">
    <property type="protein sequence ID" value="WVW83015.1"/>
    <property type="molecule type" value="Genomic_DNA"/>
</dbReference>
<evidence type="ECO:0000256" key="6">
    <source>
        <dbReference type="SAM" id="Phobius"/>
    </source>
</evidence>
<sequence>MDEITLTPTPTLGAIISVTSTLFDVISTSLGEGGGLEYDYPNGTSPFDVFDNSTISDPDIGTISDSEGSYVLNTFIGLLIVLVASVFNALGLNLTKLDHVKQQSIPKRQRKKEWMRILWLSGMGMYIASQVFGSPLALRYLRPDWVAPLGSSSLVFNFLFAHWLVGTPVTPTDIHGTIIIILGVILIIIFSSINHGLTQSLDIERLNSLWSRPSWLVYFLFIVLFTTSTYLVSSLFASLLASRASFSPLPSPTLELPTSRPKSDNAIFGFFKRISRTIKGIENVAVRRLEGMFARTDDARLIWLQGMGWAVTGGSLAGLCLVFTKSAVKLFGLPGHPLVHPSALITLLLVIVTAVLQIVCLDRALKCADTVVVVPLFYAGYTVFGFINSLIFYNETGQFARWVLVTVFISIAVLISGVVLLSLKSSAKAAPDPYTVSAQPSNSMRLRPRNHARTQSGVTDHEAGPSGKHDEDDVDALSNGEVEPRDVLWEVGSVSDTSDDEEKESKAKGKGVGGMRGGTGERRGLLGDEEEDAHEGEDRHSKKEKENPFVRKGEEDEEEDDGFGEYEGVEHGELRSGESTPKERNGR</sequence>
<evidence type="ECO:0000256" key="2">
    <source>
        <dbReference type="ARBA" id="ARBA00022692"/>
    </source>
</evidence>
<dbReference type="PANTHER" id="PTHR12570">
    <property type="match status" value="1"/>
</dbReference>
<dbReference type="Gene3D" id="1.10.3730.20">
    <property type="match status" value="1"/>
</dbReference>
<dbReference type="Pfam" id="PF05653">
    <property type="entry name" value="Mg_trans_NIPA"/>
    <property type="match status" value="2"/>
</dbReference>
<feature type="transmembrane region" description="Helical" evidence="6">
    <location>
        <begin position="145"/>
        <end position="165"/>
    </location>
</feature>
<keyword evidence="2 6" id="KW-0812">Transmembrane</keyword>
<feature type="compositionally biased region" description="Basic and acidic residues" evidence="5">
    <location>
        <begin position="568"/>
        <end position="587"/>
    </location>
</feature>
<feature type="transmembrane region" description="Helical" evidence="6">
    <location>
        <begin position="373"/>
        <end position="393"/>
    </location>
</feature>
<protein>
    <recommendedName>
        <fullName evidence="9">Magnesium transporter NIPA-domain-containing protein</fullName>
    </recommendedName>
</protein>
<reference evidence="7" key="2">
    <citation type="submission" date="2024-02" db="EMBL/GenBank/DDBJ databases">
        <title>Comparative genomics of Cryptococcus and Kwoniella reveals pathogenesis evolution and contrasting modes of karyotype evolution via chromosome fusion or intercentromeric recombination.</title>
        <authorList>
            <person name="Coelho M.A."/>
            <person name="David-Palma M."/>
            <person name="Shea T."/>
            <person name="Bowers K."/>
            <person name="McGinley-Smith S."/>
            <person name="Mohammad A.W."/>
            <person name="Gnirke A."/>
            <person name="Yurkov A.M."/>
            <person name="Nowrousian M."/>
            <person name="Sun S."/>
            <person name="Cuomo C.A."/>
            <person name="Heitman J."/>
        </authorList>
    </citation>
    <scope>NUCLEOTIDE SEQUENCE</scope>
    <source>
        <strain evidence="7">CBS 10118</strain>
    </source>
</reference>
<dbReference type="KEGG" id="kbi:30213294"/>
<dbReference type="GeneID" id="30213294"/>
<feature type="transmembrane region" description="Helical" evidence="6">
    <location>
        <begin position="177"/>
        <end position="195"/>
    </location>
</feature>
<dbReference type="AlphaFoldDB" id="A0AAJ8K8Q7"/>
<proteinExistence type="predicted"/>
<dbReference type="GO" id="GO:0015095">
    <property type="term" value="F:magnesium ion transmembrane transporter activity"/>
    <property type="evidence" value="ECO:0007669"/>
    <property type="project" value="InterPro"/>
</dbReference>
<reference evidence="7" key="1">
    <citation type="submission" date="2013-07" db="EMBL/GenBank/DDBJ databases">
        <authorList>
            <consortium name="The Broad Institute Genome Sequencing Platform"/>
            <person name="Cuomo C."/>
            <person name="Litvintseva A."/>
            <person name="Chen Y."/>
            <person name="Heitman J."/>
            <person name="Sun S."/>
            <person name="Springer D."/>
            <person name="Dromer F."/>
            <person name="Young S.K."/>
            <person name="Zeng Q."/>
            <person name="Gargeya S."/>
            <person name="Fitzgerald M."/>
            <person name="Abouelleil A."/>
            <person name="Alvarado L."/>
            <person name="Berlin A.M."/>
            <person name="Chapman S.B."/>
            <person name="Dewar J."/>
            <person name="Goldberg J."/>
            <person name="Griggs A."/>
            <person name="Gujja S."/>
            <person name="Hansen M."/>
            <person name="Howarth C."/>
            <person name="Imamovic A."/>
            <person name="Larimer J."/>
            <person name="McCowan C."/>
            <person name="Murphy C."/>
            <person name="Pearson M."/>
            <person name="Priest M."/>
            <person name="Roberts A."/>
            <person name="Saif S."/>
            <person name="Shea T."/>
            <person name="Sykes S."/>
            <person name="Wortman J."/>
            <person name="Nusbaum C."/>
            <person name="Birren B."/>
        </authorList>
    </citation>
    <scope>NUCLEOTIDE SEQUENCE</scope>
    <source>
        <strain evidence="7">CBS 10118</strain>
    </source>
</reference>
<keyword evidence="4 6" id="KW-0472">Membrane</keyword>
<feature type="compositionally biased region" description="Basic and acidic residues" evidence="5">
    <location>
        <begin position="536"/>
        <end position="554"/>
    </location>
</feature>
<dbReference type="Proteomes" id="UP000092730">
    <property type="component" value="Chromosome 3"/>
</dbReference>
<evidence type="ECO:0000256" key="1">
    <source>
        <dbReference type="ARBA" id="ARBA00004141"/>
    </source>
</evidence>
<gene>
    <name evidence="7" type="ORF">I302_105031</name>
</gene>
<feature type="transmembrane region" description="Helical" evidence="6">
    <location>
        <begin position="215"/>
        <end position="241"/>
    </location>
</feature>
<feature type="compositionally biased region" description="Basic and acidic residues" evidence="5">
    <location>
        <begin position="459"/>
        <end position="471"/>
    </location>
</feature>
<evidence type="ECO:0000256" key="3">
    <source>
        <dbReference type="ARBA" id="ARBA00022989"/>
    </source>
</evidence>
<dbReference type="InterPro" id="IPR008521">
    <property type="entry name" value="Mg_trans_NIPA"/>
</dbReference>
<name>A0AAJ8K8Q7_9TREE</name>
<feature type="transmembrane region" description="Helical" evidence="6">
    <location>
        <begin position="399"/>
        <end position="423"/>
    </location>
</feature>
<dbReference type="RefSeq" id="XP_065726052.1">
    <property type="nucleotide sequence ID" value="XM_065869980.1"/>
</dbReference>
<feature type="transmembrane region" description="Helical" evidence="6">
    <location>
        <begin position="70"/>
        <end position="94"/>
    </location>
</feature>
<dbReference type="InterPro" id="IPR037185">
    <property type="entry name" value="EmrE-like"/>
</dbReference>
<keyword evidence="8" id="KW-1185">Reference proteome</keyword>
<dbReference type="PANTHER" id="PTHR12570:SF82">
    <property type="entry name" value="NIPA-LIKE PROTEIN 3"/>
    <property type="match status" value="1"/>
</dbReference>
<evidence type="ECO:0000256" key="5">
    <source>
        <dbReference type="SAM" id="MobiDB-lite"/>
    </source>
</evidence>
<evidence type="ECO:0008006" key="9">
    <source>
        <dbReference type="Google" id="ProtNLM"/>
    </source>
</evidence>
<comment type="subcellular location">
    <subcellularLocation>
        <location evidence="1">Membrane</location>
        <topology evidence="1">Multi-pass membrane protein</topology>
    </subcellularLocation>
</comment>
<evidence type="ECO:0000313" key="8">
    <source>
        <dbReference type="Proteomes" id="UP000092730"/>
    </source>
</evidence>
<dbReference type="GO" id="GO:0016020">
    <property type="term" value="C:membrane"/>
    <property type="evidence" value="ECO:0007669"/>
    <property type="project" value="UniProtKB-SubCell"/>
</dbReference>
<feature type="region of interest" description="Disordered" evidence="5">
    <location>
        <begin position="431"/>
        <end position="587"/>
    </location>
</feature>
<accession>A0AAJ8K8Q7</accession>
<evidence type="ECO:0000256" key="4">
    <source>
        <dbReference type="ARBA" id="ARBA00023136"/>
    </source>
</evidence>
<feature type="transmembrane region" description="Helical" evidence="6">
    <location>
        <begin position="114"/>
        <end position="133"/>
    </location>
</feature>
<feature type="transmembrane region" description="Helical" evidence="6">
    <location>
        <begin position="344"/>
        <end position="361"/>
    </location>
</feature>
<evidence type="ECO:0000313" key="7">
    <source>
        <dbReference type="EMBL" id="WVW83015.1"/>
    </source>
</evidence>
<feature type="transmembrane region" description="Helical" evidence="6">
    <location>
        <begin position="301"/>
        <end position="324"/>
    </location>
</feature>
<organism evidence="7 8">
    <name type="scientific">Kwoniella bestiolae CBS 10118</name>
    <dbReference type="NCBI Taxonomy" id="1296100"/>
    <lineage>
        <taxon>Eukaryota</taxon>
        <taxon>Fungi</taxon>
        <taxon>Dikarya</taxon>
        <taxon>Basidiomycota</taxon>
        <taxon>Agaricomycotina</taxon>
        <taxon>Tremellomycetes</taxon>
        <taxon>Tremellales</taxon>
        <taxon>Cryptococcaceae</taxon>
        <taxon>Kwoniella</taxon>
    </lineage>
</organism>
<feature type="compositionally biased region" description="Acidic residues" evidence="5">
    <location>
        <begin position="555"/>
        <end position="564"/>
    </location>
</feature>
<dbReference type="SUPFAM" id="SSF103481">
    <property type="entry name" value="Multidrug resistance efflux transporter EmrE"/>
    <property type="match status" value="1"/>
</dbReference>